<reference evidence="1 2" key="1">
    <citation type="submission" date="2017-11" db="EMBL/GenBank/DDBJ databases">
        <title>De-novo sequencing of pomegranate (Punica granatum L.) genome.</title>
        <authorList>
            <person name="Akparov Z."/>
            <person name="Amiraslanov A."/>
            <person name="Hajiyeva S."/>
            <person name="Abbasov M."/>
            <person name="Kaur K."/>
            <person name="Hamwieh A."/>
            <person name="Solovyev V."/>
            <person name="Salamov A."/>
            <person name="Braich B."/>
            <person name="Kosarev P."/>
            <person name="Mahmoud A."/>
            <person name="Hajiyev E."/>
            <person name="Babayeva S."/>
            <person name="Izzatullayeva V."/>
            <person name="Mammadov A."/>
            <person name="Mammadov A."/>
            <person name="Sharifova S."/>
            <person name="Ojaghi J."/>
            <person name="Eynullazada K."/>
            <person name="Bayramov B."/>
            <person name="Abdulazimova A."/>
            <person name="Shahmuradov I."/>
        </authorList>
    </citation>
    <scope>NUCLEOTIDE SEQUENCE [LARGE SCALE GENOMIC DNA]</scope>
    <source>
        <strain evidence="2">cv. AG2017</strain>
        <tissue evidence="1">Leaf</tissue>
    </source>
</reference>
<keyword evidence="2" id="KW-1185">Reference proteome</keyword>
<accession>A0A2I0L766</accession>
<name>A0A2I0L766_PUNGR</name>
<dbReference type="AlphaFoldDB" id="A0A2I0L766"/>
<organism evidence="1 2">
    <name type="scientific">Punica granatum</name>
    <name type="common">Pomegranate</name>
    <dbReference type="NCBI Taxonomy" id="22663"/>
    <lineage>
        <taxon>Eukaryota</taxon>
        <taxon>Viridiplantae</taxon>
        <taxon>Streptophyta</taxon>
        <taxon>Embryophyta</taxon>
        <taxon>Tracheophyta</taxon>
        <taxon>Spermatophyta</taxon>
        <taxon>Magnoliopsida</taxon>
        <taxon>eudicotyledons</taxon>
        <taxon>Gunneridae</taxon>
        <taxon>Pentapetalae</taxon>
        <taxon>rosids</taxon>
        <taxon>malvids</taxon>
        <taxon>Myrtales</taxon>
        <taxon>Lythraceae</taxon>
        <taxon>Punica</taxon>
    </lineage>
</organism>
<sequence length="144" mass="15967">MGIANLTELGGMWDLQFSSVQPNGFWLSKKLSYAGRLQLIQSVIHALVNFQSNAFVLPKKVIRAGERRCKTFLWKGKINEYIIKEAIPIFWAKPPIHLPQSSLSNPPALAMPGEPFAAPSVLSFSHPESGGIQPIFLIVLLLDE</sequence>
<evidence type="ECO:0000313" key="1">
    <source>
        <dbReference type="EMBL" id="PKI76549.1"/>
    </source>
</evidence>
<evidence type="ECO:0000313" key="2">
    <source>
        <dbReference type="Proteomes" id="UP000233551"/>
    </source>
</evidence>
<dbReference type="Proteomes" id="UP000233551">
    <property type="component" value="Unassembled WGS sequence"/>
</dbReference>
<gene>
    <name evidence="1" type="ORF">CRG98_003100</name>
</gene>
<dbReference type="EMBL" id="PGOL01000113">
    <property type="protein sequence ID" value="PKI76549.1"/>
    <property type="molecule type" value="Genomic_DNA"/>
</dbReference>
<proteinExistence type="predicted"/>
<dbReference type="STRING" id="22663.A0A2I0L766"/>
<protein>
    <submittedName>
        <fullName evidence="1">Uncharacterized protein</fullName>
    </submittedName>
</protein>
<comment type="caution">
    <text evidence="1">The sequence shown here is derived from an EMBL/GenBank/DDBJ whole genome shotgun (WGS) entry which is preliminary data.</text>
</comment>